<evidence type="ECO:0000313" key="1">
    <source>
        <dbReference type="EMBL" id="BAL53330.1"/>
    </source>
</evidence>
<reference evidence="1" key="2">
    <citation type="journal article" date="2012" name="PLoS ONE">
        <title>A Deeply Branching Thermophilic Bacterium with an Ancient Acetyl-CoA Pathway Dominates a Subsurface Ecosystem.</title>
        <authorList>
            <person name="Takami H."/>
            <person name="Noguchi H."/>
            <person name="Takaki Y."/>
            <person name="Uchiyama I."/>
            <person name="Toyoda A."/>
            <person name="Nishi S."/>
            <person name="Chee G.-J."/>
            <person name="Arai W."/>
            <person name="Nunoura T."/>
            <person name="Itoh T."/>
            <person name="Hattori M."/>
            <person name="Takai K."/>
        </authorList>
    </citation>
    <scope>NUCLEOTIDE SEQUENCE</scope>
</reference>
<protein>
    <submittedName>
        <fullName evidence="1">Hypothetical conserved protein</fullName>
    </submittedName>
</protein>
<reference evidence="1" key="1">
    <citation type="journal article" date="2005" name="Environ. Microbiol.">
        <title>Genetic and functional properties of uncultivated thermophilic crenarchaeotes from a subsurface gold mine as revealed by analysis of genome fragments.</title>
        <authorList>
            <person name="Nunoura T."/>
            <person name="Hirayama H."/>
            <person name="Takami H."/>
            <person name="Oida H."/>
            <person name="Nishi S."/>
            <person name="Shimamura S."/>
            <person name="Suzuki Y."/>
            <person name="Inagaki F."/>
            <person name="Takai K."/>
            <person name="Nealson K.H."/>
            <person name="Horikoshi K."/>
        </authorList>
    </citation>
    <scope>NUCLEOTIDE SEQUENCE</scope>
</reference>
<organism evidence="1">
    <name type="scientific">uncultured Bacteroidota bacterium</name>
    <dbReference type="NCBI Taxonomy" id="152509"/>
    <lineage>
        <taxon>Bacteria</taxon>
        <taxon>Pseudomonadati</taxon>
        <taxon>Bacteroidota</taxon>
        <taxon>environmental samples</taxon>
    </lineage>
</organism>
<name>H5SAZ4_9BACT</name>
<proteinExistence type="predicted"/>
<dbReference type="InterPro" id="IPR007922">
    <property type="entry name" value="DciA-like"/>
</dbReference>
<dbReference type="AlphaFoldDB" id="H5SAZ4"/>
<dbReference type="Pfam" id="PF05258">
    <property type="entry name" value="DciA"/>
    <property type="match status" value="1"/>
</dbReference>
<accession>H5SAZ4</accession>
<dbReference type="EMBL" id="AP011655">
    <property type="protein sequence ID" value="BAL53330.1"/>
    <property type="molecule type" value="Genomic_DNA"/>
</dbReference>
<sequence>MHKFAPAMDTPKPLAHFLQILLDERGLRSKLDQARLPEIAREVLGPTVLRRLDTLDFHNGELILRCSSPIWRIELRLRAEHIRHRINERFGREIVRAVSVL</sequence>
<gene>
    <name evidence="1" type="ORF">HGMM_F06F04C11</name>
</gene>